<feature type="domain" description="PhnB-like" evidence="1">
    <location>
        <begin position="163"/>
        <end position="273"/>
    </location>
</feature>
<accession>A0AAF1BTD4</accession>
<proteinExistence type="predicted"/>
<feature type="domain" description="PhnB-like" evidence="1">
    <location>
        <begin position="4"/>
        <end position="140"/>
    </location>
</feature>
<sequence length="301" mass="33901">MSFIVPVMRFDDELDEAIDFYDRAFYNARVEKVYHYPSDPDTCGLLHEHPEVAGQTMGAKLTIGNSILYFINAPVPVDTDESVSFIANFQGIDDPQMYHRAEETWEKLCDGGEVLVDFESFPGGRSAGIVRDRYGVTWEIMVTISDGKKRQFLVPSIAFGGQYQNQASEAVDFYTEVFPEHIVDETLCYPEDDGLVTKKSLLFCAVQVLGQCFVFQDAGVPTESSPRRSTVFAIFCKDQEEIDTLWDQLAANEEPSGFPGLCTDKYGINWMVVPDHMASKAEDGPTMEKLWSMERIELADL</sequence>
<dbReference type="KEGG" id="cpyr:CYJ47_04740"/>
<dbReference type="RefSeq" id="WP_257877808.1">
    <property type="nucleotide sequence ID" value="NZ_CP136958.1"/>
</dbReference>
<dbReference type="PANTHER" id="PTHR33990">
    <property type="entry name" value="PROTEIN YJDN-RELATED"/>
    <property type="match status" value="1"/>
</dbReference>
<evidence type="ECO:0000313" key="2">
    <source>
        <dbReference type="EMBL" id="WOT03079.1"/>
    </source>
</evidence>
<dbReference type="EMBL" id="CP136958">
    <property type="protein sequence ID" value="WOT03079.1"/>
    <property type="molecule type" value="Genomic_DNA"/>
</dbReference>
<gene>
    <name evidence="2" type="ORF">CYJ47_04740</name>
</gene>
<dbReference type="InterPro" id="IPR028973">
    <property type="entry name" value="PhnB-like"/>
</dbReference>
<dbReference type="Gene3D" id="3.10.180.10">
    <property type="entry name" value="2,3-Dihydroxybiphenyl 1,2-Dioxygenase, domain 1"/>
    <property type="match status" value="2"/>
</dbReference>
<reference evidence="2" key="1">
    <citation type="submission" date="2017-12" db="EMBL/GenBank/DDBJ databases">
        <authorList>
            <person name="Thomas-White K."/>
            <person name="Wolfe A.J."/>
        </authorList>
    </citation>
    <scope>NUCLEOTIDE SEQUENCE</scope>
    <source>
        <strain evidence="2">UMB0763</strain>
    </source>
</reference>
<evidence type="ECO:0000259" key="1">
    <source>
        <dbReference type="Pfam" id="PF06983"/>
    </source>
</evidence>
<dbReference type="InterPro" id="IPR029068">
    <property type="entry name" value="Glyas_Bleomycin-R_OHBP_Dase"/>
</dbReference>
<reference evidence="2" key="2">
    <citation type="submission" date="2023-10" db="EMBL/GenBank/DDBJ databases">
        <authorList>
            <person name="Choi B."/>
        </authorList>
    </citation>
    <scope>NUCLEOTIDE SEQUENCE</scope>
    <source>
        <strain evidence="2">UMB0763</strain>
    </source>
</reference>
<name>A0AAF1BTD4_9CORY</name>
<organism evidence="2 3">
    <name type="scientific">Corynebacterium pyruviciproducens</name>
    <dbReference type="NCBI Taxonomy" id="598660"/>
    <lineage>
        <taxon>Bacteria</taxon>
        <taxon>Bacillati</taxon>
        <taxon>Actinomycetota</taxon>
        <taxon>Actinomycetes</taxon>
        <taxon>Mycobacteriales</taxon>
        <taxon>Corynebacteriaceae</taxon>
        <taxon>Corynebacterium</taxon>
    </lineage>
</organism>
<evidence type="ECO:0000313" key="3">
    <source>
        <dbReference type="Proteomes" id="UP000234560"/>
    </source>
</evidence>
<protein>
    <submittedName>
        <fullName evidence="2">VOC family protein</fullName>
    </submittedName>
</protein>
<dbReference type="AlphaFoldDB" id="A0AAF1BTD4"/>
<dbReference type="PANTHER" id="PTHR33990:SF1">
    <property type="entry name" value="PROTEIN YJDN"/>
    <property type="match status" value="1"/>
</dbReference>
<dbReference type="SUPFAM" id="SSF54593">
    <property type="entry name" value="Glyoxalase/Bleomycin resistance protein/Dihydroxybiphenyl dioxygenase"/>
    <property type="match status" value="2"/>
</dbReference>
<dbReference type="Proteomes" id="UP000234560">
    <property type="component" value="Chromosome"/>
</dbReference>
<dbReference type="Pfam" id="PF06983">
    <property type="entry name" value="3-dmu-9_3-mt"/>
    <property type="match status" value="2"/>
</dbReference>